<protein>
    <submittedName>
        <fullName evidence="1">Uncharacterized protein</fullName>
    </submittedName>
</protein>
<organism evidence="1 2">
    <name type="scientific">Kickxella alabastrina</name>
    <dbReference type="NCBI Taxonomy" id="61397"/>
    <lineage>
        <taxon>Eukaryota</taxon>
        <taxon>Fungi</taxon>
        <taxon>Fungi incertae sedis</taxon>
        <taxon>Zoopagomycota</taxon>
        <taxon>Kickxellomycotina</taxon>
        <taxon>Kickxellomycetes</taxon>
        <taxon>Kickxellales</taxon>
        <taxon>Kickxellaceae</taxon>
        <taxon>Kickxella</taxon>
    </lineage>
</organism>
<evidence type="ECO:0000313" key="2">
    <source>
        <dbReference type="Proteomes" id="UP001150581"/>
    </source>
</evidence>
<reference evidence="1" key="1">
    <citation type="submission" date="2022-07" db="EMBL/GenBank/DDBJ databases">
        <title>Phylogenomic reconstructions and comparative analyses of Kickxellomycotina fungi.</title>
        <authorList>
            <person name="Reynolds N.K."/>
            <person name="Stajich J.E."/>
            <person name="Barry K."/>
            <person name="Grigoriev I.V."/>
            <person name="Crous P."/>
            <person name="Smith M.E."/>
        </authorList>
    </citation>
    <scope>NUCLEOTIDE SEQUENCE</scope>
    <source>
        <strain evidence="1">Benny 63K</strain>
    </source>
</reference>
<dbReference type="Proteomes" id="UP001150581">
    <property type="component" value="Unassembled WGS sequence"/>
</dbReference>
<accession>A0ACC1IRM6</accession>
<keyword evidence="2" id="KW-1185">Reference proteome</keyword>
<gene>
    <name evidence="1" type="ORF">LPJ66_002021</name>
</gene>
<sequence length="535" mass="59165">MKPYVSSPMPPVDIPAVDLPTFFFNRARQNQHSDRKEARPLFVDGTSLNGLSLTLRQMQVLCDQLASGFYHRMCLRPGDVIAVFMPNSIYYSAVVFAALMTGAACTLANPAYTARELAHQLEDSKAMLVITTAELYDTVSQVFDTPETRNNVLVIDSGEAANGLCSIFDILDKQTYPRFYFKDDAESTSTPAFIPYSSGTTGLPKGVVLSHRNIISNILQTEAIQKLSPAMNTERTSVAVLPMFHSFGLLFLCFLMPISAITTVVIPKFELPLFLRLVEEHRATEAMLVPPIIVALAKTFITDQYNLTSLKEVIVGAAPLDQDTITAIELKMPHLKILQGYGLSECSPAISLNPIGDRRTASVGCLLPNIDAMVLDETGRVLGPSESGELCFRGPNNMIGYLNNCKETRLTIDSHGFLHTGDIGYITSEQFVYVTDRKKELIKFNGFQVAPAELEGLLLQHPHVKDCAVIGVYDESRKTEVPRAFLVLKSPDKAEAVVKWLNERVAYYKRLRGGYAIVDAIPKSTSGKILRRMLK</sequence>
<dbReference type="EMBL" id="JANBPG010000142">
    <property type="protein sequence ID" value="KAJ1899571.1"/>
    <property type="molecule type" value="Genomic_DNA"/>
</dbReference>
<evidence type="ECO:0000313" key="1">
    <source>
        <dbReference type="EMBL" id="KAJ1899571.1"/>
    </source>
</evidence>
<comment type="caution">
    <text evidence="1">The sequence shown here is derived from an EMBL/GenBank/DDBJ whole genome shotgun (WGS) entry which is preliminary data.</text>
</comment>
<name>A0ACC1IRM6_9FUNG</name>
<proteinExistence type="predicted"/>